<evidence type="ECO:0000256" key="1">
    <source>
        <dbReference type="SAM" id="MobiDB-lite"/>
    </source>
</evidence>
<dbReference type="EMBL" id="BGZK01000971">
    <property type="protein sequence ID" value="GBP66902.1"/>
    <property type="molecule type" value="Genomic_DNA"/>
</dbReference>
<dbReference type="AlphaFoldDB" id="A0A4C1XV87"/>
<gene>
    <name evidence="2" type="ORF">EVAR_60959_1</name>
</gene>
<protein>
    <submittedName>
        <fullName evidence="2">Uncharacterized protein</fullName>
    </submittedName>
</protein>
<reference evidence="2 3" key="1">
    <citation type="journal article" date="2019" name="Commun. Biol.">
        <title>The bagworm genome reveals a unique fibroin gene that provides high tensile strength.</title>
        <authorList>
            <person name="Kono N."/>
            <person name="Nakamura H."/>
            <person name="Ohtoshi R."/>
            <person name="Tomita M."/>
            <person name="Numata K."/>
            <person name="Arakawa K."/>
        </authorList>
    </citation>
    <scope>NUCLEOTIDE SEQUENCE [LARGE SCALE GENOMIC DNA]</scope>
</reference>
<name>A0A4C1XV87_EUMVA</name>
<organism evidence="2 3">
    <name type="scientific">Eumeta variegata</name>
    <name type="common">Bagworm moth</name>
    <name type="synonym">Eumeta japonica</name>
    <dbReference type="NCBI Taxonomy" id="151549"/>
    <lineage>
        <taxon>Eukaryota</taxon>
        <taxon>Metazoa</taxon>
        <taxon>Ecdysozoa</taxon>
        <taxon>Arthropoda</taxon>
        <taxon>Hexapoda</taxon>
        <taxon>Insecta</taxon>
        <taxon>Pterygota</taxon>
        <taxon>Neoptera</taxon>
        <taxon>Endopterygota</taxon>
        <taxon>Lepidoptera</taxon>
        <taxon>Glossata</taxon>
        <taxon>Ditrysia</taxon>
        <taxon>Tineoidea</taxon>
        <taxon>Psychidae</taxon>
        <taxon>Oiketicinae</taxon>
        <taxon>Eumeta</taxon>
    </lineage>
</organism>
<keyword evidence="3" id="KW-1185">Reference proteome</keyword>
<evidence type="ECO:0000313" key="3">
    <source>
        <dbReference type="Proteomes" id="UP000299102"/>
    </source>
</evidence>
<sequence length="268" mass="29373">MQGGARAGPGRCGRGGASRRIRCGRTLKIIEPTAGVHGSKSKFQIRFRTPRGGTIARGCGNFFSRSLAEKGGPRARMEHLPLDGGRSVALLIESRETEVGGRNAARPSAGVRSSKVWRRERAERHEQTTRCPSAEELILDERLDAYVSAARRGVPSGPFTPGEIRNRRRSKIELRILKYSSRNRSGFRAKFNSTLFSETVLSLHSLADKFIPLRTSSLIGDRAIPAARVGDGATRKLLSNAAGQRSPAKKPAARDRGSSRRRRRPPGR</sequence>
<comment type="caution">
    <text evidence="2">The sequence shown here is derived from an EMBL/GenBank/DDBJ whole genome shotgun (WGS) entry which is preliminary data.</text>
</comment>
<accession>A0A4C1XV87</accession>
<feature type="region of interest" description="Disordered" evidence="1">
    <location>
        <begin position="235"/>
        <end position="268"/>
    </location>
</feature>
<evidence type="ECO:0000313" key="2">
    <source>
        <dbReference type="EMBL" id="GBP66902.1"/>
    </source>
</evidence>
<proteinExistence type="predicted"/>
<dbReference type="Proteomes" id="UP000299102">
    <property type="component" value="Unassembled WGS sequence"/>
</dbReference>
<feature type="compositionally biased region" description="Basic residues" evidence="1">
    <location>
        <begin position="259"/>
        <end position="268"/>
    </location>
</feature>